<sequence length="335" mass="37577">MAPSGNRLVQAPPNAIEDQAVGSFGHLSQWKAKRVNLKPIQYFQPGADPTIKKASTRKRRNRTLTGARQAQATTKLSAGCLALQDQMVTIPMSWFLHPLHCSMRVCVRPPTARTRRAQRVIEVPMPYPCFVRLMSVFATGDLEGLEWIGPQELKPTNSPRSTVKEYNYKLRQPAQLDRLWEMEAWDAPRHGKAWRRGRGAARLHLSMASEDRGTRSSLLSMVCGNVSIRPRLEARCQLAQSRARRDIAACAGIFRRWRPSKIGMSSRRDIGGFLLAARPEAPFGTNNPSQLHCTFTNDAHHKEGELCALRIVHAAVQAAEERLSHRRLLTLLALG</sequence>
<evidence type="ECO:0000313" key="1">
    <source>
        <dbReference type="EMBL" id="KAL1530411.1"/>
    </source>
</evidence>
<keyword evidence="2" id="KW-1185">Reference proteome</keyword>
<accession>A0AB34KBP2</accession>
<evidence type="ECO:0000313" key="2">
    <source>
        <dbReference type="Proteomes" id="UP001515480"/>
    </source>
</evidence>
<dbReference type="AlphaFoldDB" id="A0AB34KBP2"/>
<reference evidence="1 2" key="1">
    <citation type="journal article" date="2024" name="Science">
        <title>Giant polyketide synthase enzymes in the biosynthesis of giant marine polyether toxins.</title>
        <authorList>
            <person name="Fallon T.R."/>
            <person name="Shende V.V."/>
            <person name="Wierzbicki I.H."/>
            <person name="Pendleton A.L."/>
            <person name="Watervoot N.F."/>
            <person name="Auber R.P."/>
            <person name="Gonzalez D.J."/>
            <person name="Wisecaver J.H."/>
            <person name="Moore B.S."/>
        </authorList>
    </citation>
    <scope>NUCLEOTIDE SEQUENCE [LARGE SCALE GENOMIC DNA]</scope>
    <source>
        <strain evidence="1 2">12B1</strain>
    </source>
</reference>
<comment type="caution">
    <text evidence="1">The sequence shown here is derived from an EMBL/GenBank/DDBJ whole genome shotgun (WGS) entry which is preliminary data.</text>
</comment>
<name>A0AB34KBP2_PRYPA</name>
<organism evidence="1 2">
    <name type="scientific">Prymnesium parvum</name>
    <name type="common">Toxic golden alga</name>
    <dbReference type="NCBI Taxonomy" id="97485"/>
    <lineage>
        <taxon>Eukaryota</taxon>
        <taxon>Haptista</taxon>
        <taxon>Haptophyta</taxon>
        <taxon>Prymnesiophyceae</taxon>
        <taxon>Prymnesiales</taxon>
        <taxon>Prymnesiaceae</taxon>
        <taxon>Prymnesium</taxon>
    </lineage>
</organism>
<protein>
    <submittedName>
        <fullName evidence="1">Uncharacterized protein</fullName>
    </submittedName>
</protein>
<gene>
    <name evidence="1" type="ORF">AB1Y20_001316</name>
</gene>
<dbReference type="EMBL" id="JBGBPQ010000001">
    <property type="protein sequence ID" value="KAL1530411.1"/>
    <property type="molecule type" value="Genomic_DNA"/>
</dbReference>
<dbReference type="Proteomes" id="UP001515480">
    <property type="component" value="Unassembled WGS sequence"/>
</dbReference>
<proteinExistence type="predicted"/>